<dbReference type="InterPro" id="IPR049492">
    <property type="entry name" value="BD-FAE-like_dom"/>
</dbReference>
<dbReference type="EMBL" id="LDTD01000143">
    <property type="protein sequence ID" value="KTT67878.1"/>
    <property type="molecule type" value="Genomic_DNA"/>
</dbReference>
<dbReference type="InterPro" id="IPR006311">
    <property type="entry name" value="TAT_signal"/>
</dbReference>
<dbReference type="InterPro" id="IPR050300">
    <property type="entry name" value="GDXG_lipolytic_enzyme"/>
</dbReference>
<dbReference type="PROSITE" id="PS51318">
    <property type="entry name" value="TAT"/>
    <property type="match status" value="1"/>
</dbReference>
<protein>
    <submittedName>
        <fullName evidence="3">Dienelactone hydrolase</fullName>
    </submittedName>
</protein>
<evidence type="ECO:0000259" key="2">
    <source>
        <dbReference type="Pfam" id="PF20434"/>
    </source>
</evidence>
<accession>A0A147HSR7</accession>
<evidence type="ECO:0000256" key="1">
    <source>
        <dbReference type="ARBA" id="ARBA00022801"/>
    </source>
</evidence>
<dbReference type="PATRIC" id="fig|33051.3.peg.853"/>
<dbReference type="GO" id="GO:0016787">
    <property type="term" value="F:hydrolase activity"/>
    <property type="evidence" value="ECO:0007669"/>
    <property type="project" value="UniProtKB-KW"/>
</dbReference>
<dbReference type="PANTHER" id="PTHR48081:SF6">
    <property type="entry name" value="PEPTIDASE S9 PROLYL OLIGOPEPTIDASE CATALYTIC DOMAIN-CONTAINING PROTEIN"/>
    <property type="match status" value="1"/>
</dbReference>
<comment type="caution">
    <text evidence="3">The sequence shown here is derived from an EMBL/GenBank/DDBJ whole genome shotgun (WGS) entry which is preliminary data.</text>
</comment>
<organism evidence="3 4">
    <name type="scientific">Sphingomonas sanguinis</name>
    <dbReference type="NCBI Taxonomy" id="33051"/>
    <lineage>
        <taxon>Bacteria</taxon>
        <taxon>Pseudomonadati</taxon>
        <taxon>Pseudomonadota</taxon>
        <taxon>Alphaproteobacteria</taxon>
        <taxon>Sphingomonadales</taxon>
        <taxon>Sphingomonadaceae</taxon>
        <taxon>Sphingomonas</taxon>
    </lineage>
</organism>
<feature type="domain" description="BD-FAE-like" evidence="2">
    <location>
        <begin position="99"/>
        <end position="282"/>
    </location>
</feature>
<sequence>MEDMRVAGIDRRQALLGTLAAAGMAASTRARSPAAGAVHADPSETILLWPGGAPGMPATPLQEVVDERSTDPTHRDRAMYGITRPRLVVFRPRVPNGSAVLVMPGGGYRWVVVDKEGYEIGRWLAERGYTVFVLFYRLPGEGWAAGPDVALSDAQRAMRVIRAQAESYGIRPDRVAAMGFSAGGHVCGDLATRFARSTYVPVYAADRLSARPDLAALLYAVQSMTPPLAHAGSRARLLGPDPSPALETAHSPAANVRRDTPPCFLVHAEDDDAVAVDNTLAMLAALKAAGVSVETHLFAKGGHGFGLRRAAGKPAAAWPDLFDRWARSHGLGAG</sequence>
<evidence type="ECO:0000313" key="3">
    <source>
        <dbReference type="EMBL" id="KTT67878.1"/>
    </source>
</evidence>
<reference evidence="3 4" key="1">
    <citation type="journal article" date="2016" name="Front. Microbiol.">
        <title>Genomic Resource of Rice Seed Associated Bacteria.</title>
        <authorList>
            <person name="Midha S."/>
            <person name="Bansal K."/>
            <person name="Sharma S."/>
            <person name="Kumar N."/>
            <person name="Patil P.P."/>
            <person name="Chaudhry V."/>
            <person name="Patil P.B."/>
        </authorList>
    </citation>
    <scope>NUCLEOTIDE SEQUENCE [LARGE SCALE GENOMIC DNA]</scope>
    <source>
        <strain evidence="3 4">NS319</strain>
    </source>
</reference>
<dbReference type="AlphaFoldDB" id="A0A147HSR7"/>
<dbReference type="Pfam" id="PF20434">
    <property type="entry name" value="BD-FAE"/>
    <property type="match status" value="1"/>
</dbReference>
<dbReference type="InterPro" id="IPR029058">
    <property type="entry name" value="AB_hydrolase_fold"/>
</dbReference>
<dbReference type="Gene3D" id="3.40.50.1820">
    <property type="entry name" value="alpha/beta hydrolase"/>
    <property type="match status" value="1"/>
</dbReference>
<dbReference type="Proteomes" id="UP000072867">
    <property type="component" value="Unassembled WGS sequence"/>
</dbReference>
<evidence type="ECO:0000313" key="4">
    <source>
        <dbReference type="Proteomes" id="UP000072867"/>
    </source>
</evidence>
<gene>
    <name evidence="3" type="ORF">NS319_16535</name>
</gene>
<dbReference type="PANTHER" id="PTHR48081">
    <property type="entry name" value="AB HYDROLASE SUPERFAMILY PROTEIN C4A8.06C"/>
    <property type="match status" value="1"/>
</dbReference>
<proteinExistence type="predicted"/>
<dbReference type="SUPFAM" id="SSF53474">
    <property type="entry name" value="alpha/beta-Hydrolases"/>
    <property type="match status" value="1"/>
</dbReference>
<name>A0A147HSR7_9SPHN</name>
<keyword evidence="1 3" id="KW-0378">Hydrolase</keyword>